<protein>
    <recommendedName>
        <fullName evidence="3">Carboxypeptidase regulatory-like domain-containing protein</fullName>
    </recommendedName>
</protein>
<dbReference type="EMBL" id="JBHULK010000002">
    <property type="protein sequence ID" value="MFD2534670.1"/>
    <property type="molecule type" value="Genomic_DNA"/>
</dbReference>
<comment type="caution">
    <text evidence="1">The sequence shown here is derived from an EMBL/GenBank/DDBJ whole genome shotgun (WGS) entry which is preliminary data.</text>
</comment>
<evidence type="ECO:0000313" key="2">
    <source>
        <dbReference type="Proteomes" id="UP001597441"/>
    </source>
</evidence>
<reference evidence="2" key="1">
    <citation type="journal article" date="2019" name="Int. J. Syst. Evol. Microbiol.">
        <title>The Global Catalogue of Microorganisms (GCM) 10K type strain sequencing project: providing services to taxonomists for standard genome sequencing and annotation.</title>
        <authorList>
            <consortium name="The Broad Institute Genomics Platform"/>
            <consortium name="The Broad Institute Genome Sequencing Center for Infectious Disease"/>
            <person name="Wu L."/>
            <person name="Ma J."/>
        </authorList>
    </citation>
    <scope>NUCLEOTIDE SEQUENCE [LARGE SCALE GENOMIC DNA]</scope>
    <source>
        <strain evidence="2">KCTC 42903</strain>
    </source>
</reference>
<evidence type="ECO:0000313" key="1">
    <source>
        <dbReference type="EMBL" id="MFD2534670.1"/>
    </source>
</evidence>
<dbReference type="PROSITE" id="PS51257">
    <property type="entry name" value="PROKAR_LIPOPROTEIN"/>
    <property type="match status" value="1"/>
</dbReference>
<gene>
    <name evidence="1" type="ORF">ACFSQS_06085</name>
</gene>
<dbReference type="RefSeq" id="WP_388015689.1">
    <property type="nucleotide sequence ID" value="NZ_JBHUDT010000002.1"/>
</dbReference>
<sequence>MKKKYIGLLFASIFIFFSCYVDDELESVKTTETIIKGHVSDIERNIDIEGFRIVLARIYYCRTSFFINGPCSEIIDTVYTDVNGLYSIKFDFIHGEQYGFIKQYYGFPYYYEFINPIEIEMGIENIRDIDAWYPTILKIELNVTNNNNPHLRLSNRIVDNKNFRFPTVGVFKKDIDTTVYQKTRPNSAIELMFYYSTGYSNADTYRRFENITTTLQDTINLSFKIDCSTF</sequence>
<organism evidence="1 2">
    <name type="scientific">Gelatiniphilus marinus</name>
    <dbReference type="NCBI Taxonomy" id="1759464"/>
    <lineage>
        <taxon>Bacteria</taxon>
        <taxon>Pseudomonadati</taxon>
        <taxon>Bacteroidota</taxon>
        <taxon>Flavobacteriia</taxon>
        <taxon>Flavobacteriales</taxon>
        <taxon>Flavobacteriaceae</taxon>
        <taxon>Gelatiniphilus</taxon>
    </lineage>
</organism>
<evidence type="ECO:0008006" key="3">
    <source>
        <dbReference type="Google" id="ProtNLM"/>
    </source>
</evidence>
<proteinExistence type="predicted"/>
<dbReference type="Proteomes" id="UP001597441">
    <property type="component" value="Unassembled WGS sequence"/>
</dbReference>
<keyword evidence="2" id="KW-1185">Reference proteome</keyword>
<name>A0ABW5JSF1_9FLAO</name>
<accession>A0ABW5JSF1</accession>